<evidence type="ECO:0000259" key="5">
    <source>
        <dbReference type="PROSITE" id="PS50097"/>
    </source>
</evidence>
<feature type="domain" description="NPH3" evidence="6">
    <location>
        <begin position="195"/>
        <end position="474"/>
    </location>
</feature>
<comment type="pathway">
    <text evidence="1">Protein modification; protein ubiquitination.</text>
</comment>
<accession>A0A4U6TAY8</accession>
<organism evidence="7 8">
    <name type="scientific">Setaria viridis</name>
    <name type="common">Green bristlegrass</name>
    <name type="synonym">Setaria italica subsp. viridis</name>
    <dbReference type="NCBI Taxonomy" id="4556"/>
    <lineage>
        <taxon>Eukaryota</taxon>
        <taxon>Viridiplantae</taxon>
        <taxon>Streptophyta</taxon>
        <taxon>Embryophyta</taxon>
        <taxon>Tracheophyta</taxon>
        <taxon>Spermatophyta</taxon>
        <taxon>Magnoliopsida</taxon>
        <taxon>Liliopsida</taxon>
        <taxon>Poales</taxon>
        <taxon>Poaceae</taxon>
        <taxon>PACMAD clade</taxon>
        <taxon>Panicoideae</taxon>
        <taxon>Panicodae</taxon>
        <taxon>Paniceae</taxon>
        <taxon>Cenchrinae</taxon>
        <taxon>Setaria</taxon>
    </lineage>
</organism>
<evidence type="ECO:0000313" key="8">
    <source>
        <dbReference type="Proteomes" id="UP000298652"/>
    </source>
</evidence>
<evidence type="ECO:0000259" key="6">
    <source>
        <dbReference type="PROSITE" id="PS51649"/>
    </source>
</evidence>
<evidence type="ECO:0000256" key="1">
    <source>
        <dbReference type="ARBA" id="ARBA00004906"/>
    </source>
</evidence>
<dbReference type="OMA" id="CKESQFS"/>
<evidence type="ECO:0008006" key="9">
    <source>
        <dbReference type="Google" id="ProtNLM"/>
    </source>
</evidence>
<proteinExistence type="inferred from homology"/>
<feature type="region of interest" description="Disordered" evidence="4">
    <location>
        <begin position="542"/>
        <end position="614"/>
    </location>
</feature>
<dbReference type="Gene3D" id="3.30.710.10">
    <property type="entry name" value="Potassium Channel Kv1.1, Chain A"/>
    <property type="match status" value="1"/>
</dbReference>
<dbReference type="UniPathway" id="UPA00143"/>
<name>A0A4U6TAY8_SETVI</name>
<dbReference type="AlphaFoldDB" id="A0A4U6TAY8"/>
<evidence type="ECO:0000256" key="4">
    <source>
        <dbReference type="SAM" id="MobiDB-lite"/>
    </source>
</evidence>
<gene>
    <name evidence="7" type="ORF">SEVIR_9G502100v2</name>
</gene>
<feature type="compositionally biased region" description="Pro residues" evidence="4">
    <location>
        <begin position="548"/>
        <end position="560"/>
    </location>
</feature>
<dbReference type="PROSITE" id="PS51649">
    <property type="entry name" value="NPH3"/>
    <property type="match status" value="1"/>
</dbReference>
<feature type="compositionally biased region" description="Basic residues" evidence="4">
    <location>
        <begin position="600"/>
        <end position="614"/>
    </location>
</feature>
<dbReference type="Gramene" id="TKV97552">
    <property type="protein sequence ID" value="TKV97552"/>
    <property type="gene ID" value="SEVIR_9G502100v2"/>
</dbReference>
<dbReference type="InterPro" id="IPR011333">
    <property type="entry name" value="SKP1/BTB/POZ_sf"/>
</dbReference>
<dbReference type="SMART" id="SM00225">
    <property type="entry name" value="BTB"/>
    <property type="match status" value="1"/>
</dbReference>
<dbReference type="Pfam" id="PF03000">
    <property type="entry name" value="NPH3"/>
    <property type="match status" value="1"/>
</dbReference>
<dbReference type="SUPFAM" id="SSF54695">
    <property type="entry name" value="POZ domain"/>
    <property type="match status" value="1"/>
</dbReference>
<keyword evidence="8" id="KW-1185">Reference proteome</keyword>
<sequence length="614" mass="67458">MESRFDTPAMKRTSDWVLSQEYPSDITIQVGEATFNLHKLPLASRCGYIRKQVSGINGSKFTTHIDLTGMPGGSRAFELVTKFCYGENLEITEDNVAMLRCAAEHLEMTDDSNGGNLAGRAEAYLEAVALMSLAGAVTVLRKSEELLPVAEEVDLVGRCIDAIAHITCNNSQFSAALGSTAGGYNSVSVSKAVDAWWADELTSLRIDTFQRVLIAMKARGFKGIALGTLIMLYAQKSLRRLDMHGRDKKKMDPRQEHEKRVVLETIVSLLPKEKNSMSVSFLSMLLRAALHLDTTLACRLDLEKRMSSQLGQAVLDDLLIPSSSLDAGTTFDVDAVQRILAGYLEHESEAAQLDYNTDDDFISAASPPNDVGMVGRLMEAYLAEIASDANLPIDKFTGLAEMIPERARFNEDGMYRAIDIYLKAHPHLSEPERKKVCKAMDCQKLSREACAHAAQNDRLPVQTVVQVLYHEQRRLREAPTHAPSGASSFYGGESPPPSLPYKPTPSLMGRHARGGAAPAEEVSQLQRENDELKMELLRLKMRLRDPSAPLPPTGAAPPPSGRHSMPKKPGAGGGFMNNVSKKLGKLNPFVRHDAMGVPKVRTKPPKDRRHSIGW</sequence>
<reference evidence="7" key="1">
    <citation type="submission" date="2019-03" db="EMBL/GenBank/DDBJ databases">
        <title>WGS assembly of Setaria viridis.</title>
        <authorList>
            <person name="Huang P."/>
            <person name="Jenkins J."/>
            <person name="Grimwood J."/>
            <person name="Barry K."/>
            <person name="Healey A."/>
            <person name="Mamidi S."/>
            <person name="Sreedasyam A."/>
            <person name="Shu S."/>
            <person name="Feldman M."/>
            <person name="Wu J."/>
            <person name="Yu Y."/>
            <person name="Chen C."/>
            <person name="Johnson J."/>
            <person name="Rokhsar D."/>
            <person name="Baxter I."/>
            <person name="Schmutz J."/>
            <person name="Brutnell T."/>
            <person name="Kellogg E."/>
        </authorList>
    </citation>
    <scope>NUCLEOTIDE SEQUENCE [LARGE SCALE GENOMIC DNA]</scope>
</reference>
<dbReference type="InterPro" id="IPR000210">
    <property type="entry name" value="BTB/POZ_dom"/>
</dbReference>
<evidence type="ECO:0000256" key="3">
    <source>
        <dbReference type="PROSITE-ProRule" id="PRU00982"/>
    </source>
</evidence>
<dbReference type="PROSITE" id="PS50097">
    <property type="entry name" value="BTB"/>
    <property type="match status" value="1"/>
</dbReference>
<protein>
    <recommendedName>
        <fullName evidence="9">NPH3 domain-containing protein</fullName>
    </recommendedName>
</protein>
<dbReference type="Pfam" id="PF00651">
    <property type="entry name" value="BTB"/>
    <property type="match status" value="1"/>
</dbReference>
<feature type="region of interest" description="Disordered" evidence="4">
    <location>
        <begin position="475"/>
        <end position="527"/>
    </location>
</feature>
<dbReference type="GO" id="GO:0016567">
    <property type="term" value="P:protein ubiquitination"/>
    <property type="evidence" value="ECO:0007669"/>
    <property type="project" value="UniProtKB-UniPathway"/>
</dbReference>
<comment type="similarity">
    <text evidence="3">Belongs to the NPH3 family.</text>
</comment>
<dbReference type="PANTHER" id="PTHR32370">
    <property type="entry name" value="OS12G0117600 PROTEIN"/>
    <property type="match status" value="1"/>
</dbReference>
<feature type="compositionally biased region" description="Pro residues" evidence="4">
    <location>
        <begin position="494"/>
        <end position="503"/>
    </location>
</feature>
<keyword evidence="2" id="KW-0833">Ubl conjugation pathway</keyword>
<dbReference type="InterPro" id="IPR027356">
    <property type="entry name" value="NPH3_dom"/>
</dbReference>
<dbReference type="InterPro" id="IPR043454">
    <property type="entry name" value="NPH3/RPT2-like"/>
</dbReference>
<feature type="domain" description="BTB" evidence="5">
    <location>
        <begin position="24"/>
        <end position="93"/>
    </location>
</feature>
<evidence type="ECO:0000313" key="7">
    <source>
        <dbReference type="EMBL" id="TKV97552.1"/>
    </source>
</evidence>
<dbReference type="Proteomes" id="UP000298652">
    <property type="component" value="Chromosome 9"/>
</dbReference>
<dbReference type="EMBL" id="CM016560">
    <property type="protein sequence ID" value="TKV97552.1"/>
    <property type="molecule type" value="Genomic_DNA"/>
</dbReference>
<evidence type="ECO:0000256" key="2">
    <source>
        <dbReference type="ARBA" id="ARBA00022786"/>
    </source>
</evidence>